<feature type="transmembrane region" description="Helical" evidence="1">
    <location>
        <begin position="189"/>
        <end position="210"/>
    </location>
</feature>
<evidence type="ECO:0000256" key="1">
    <source>
        <dbReference type="SAM" id="Phobius"/>
    </source>
</evidence>
<comment type="caution">
    <text evidence="2">The sequence shown here is derived from an EMBL/GenBank/DDBJ whole genome shotgun (WGS) entry which is preliminary data.</text>
</comment>
<evidence type="ECO:0000313" key="3">
    <source>
        <dbReference type="Proteomes" id="UP000696294"/>
    </source>
</evidence>
<keyword evidence="1" id="KW-1133">Transmembrane helix</keyword>
<sequence length="468" mass="50710">MPIRKLPDAPPSVHILGPTVFLVALGVGMGESYMWPRLVLLFGPEIRWLFLIGVTLQAVVMLEMARYAMATGESIFSGAARVFKPLMWFFFIVAIAVYIWPGHLSAGAAAFEEITGIPWVVTAIAGLILVGVVFTLAKVIYNLLENVLSLLIGALVLGTAVVAAMVGSWGDVVTTISGMFSFGYLPPEAMSAAWFPVIVGACAFAGPSGMQQMWYTLHLRDSGAGMGVHQPKIRGLRHAGEEEERPNRGFMFDTEDPAEMAKWKGWRRWVTFDALLLFWGITMLVTISFTVIAQAAVRIDPAVRTAIQGDDREVALTAMSNAVSSAGSSVLGVVFLGFIALIGLNATLGLFDSFSRGQADMTYNFIPGAKKLGMSKLYAVFLWGVIIFGILILLFGPADGPSGILDTLAFLSTFAMGAYCVTLLLVNNRMLPKPIRPRWWSNLIIGFGAVFYLGMLFYSLFAYGVVVG</sequence>
<gene>
    <name evidence="2" type="ORF">HCN51_11135</name>
</gene>
<feature type="transmembrane region" description="Helical" evidence="1">
    <location>
        <begin position="12"/>
        <end position="34"/>
    </location>
</feature>
<feature type="transmembrane region" description="Helical" evidence="1">
    <location>
        <begin position="329"/>
        <end position="351"/>
    </location>
</feature>
<keyword evidence="1" id="KW-0472">Membrane</keyword>
<protein>
    <submittedName>
        <fullName evidence="2">Nramp family divalent metal transporter</fullName>
    </submittedName>
</protein>
<feature type="transmembrane region" description="Helical" evidence="1">
    <location>
        <begin position="46"/>
        <end position="65"/>
    </location>
</feature>
<organism evidence="2 3">
    <name type="scientific">Nonomuraea composti</name>
    <dbReference type="NCBI Taxonomy" id="2720023"/>
    <lineage>
        <taxon>Bacteria</taxon>
        <taxon>Bacillati</taxon>
        <taxon>Actinomycetota</taxon>
        <taxon>Actinomycetes</taxon>
        <taxon>Streptosporangiales</taxon>
        <taxon>Streptosporangiaceae</taxon>
        <taxon>Nonomuraea</taxon>
    </lineage>
</organism>
<name>A0ABX1AWJ4_9ACTN</name>
<feature type="transmembrane region" description="Helical" evidence="1">
    <location>
        <begin position="408"/>
        <end position="427"/>
    </location>
</feature>
<dbReference type="Proteomes" id="UP000696294">
    <property type="component" value="Unassembled WGS sequence"/>
</dbReference>
<dbReference type="EMBL" id="JAATEP010000006">
    <property type="protein sequence ID" value="NJP89995.1"/>
    <property type="molecule type" value="Genomic_DNA"/>
</dbReference>
<feature type="transmembrane region" description="Helical" evidence="1">
    <location>
        <begin position="148"/>
        <end position="169"/>
    </location>
</feature>
<proteinExistence type="predicted"/>
<feature type="transmembrane region" description="Helical" evidence="1">
    <location>
        <begin position="377"/>
        <end position="396"/>
    </location>
</feature>
<feature type="transmembrane region" description="Helical" evidence="1">
    <location>
        <begin position="117"/>
        <end position="141"/>
    </location>
</feature>
<keyword evidence="3" id="KW-1185">Reference proteome</keyword>
<dbReference type="NCBIfam" id="NF037982">
    <property type="entry name" value="Nramp_1"/>
    <property type="match status" value="1"/>
</dbReference>
<feature type="transmembrane region" description="Helical" evidence="1">
    <location>
        <begin position="439"/>
        <end position="466"/>
    </location>
</feature>
<evidence type="ECO:0000313" key="2">
    <source>
        <dbReference type="EMBL" id="NJP89995.1"/>
    </source>
</evidence>
<feature type="transmembrane region" description="Helical" evidence="1">
    <location>
        <begin position="86"/>
        <end position="111"/>
    </location>
</feature>
<feature type="transmembrane region" description="Helical" evidence="1">
    <location>
        <begin position="274"/>
        <end position="297"/>
    </location>
</feature>
<reference evidence="2 3" key="1">
    <citation type="submission" date="2020-03" db="EMBL/GenBank/DDBJ databases">
        <title>WGS of actinomycetes isolated from Thailand.</title>
        <authorList>
            <person name="Thawai C."/>
        </authorList>
    </citation>
    <scope>NUCLEOTIDE SEQUENCE [LARGE SCALE GENOMIC DNA]</scope>
    <source>
        <strain evidence="2 3">FMUSA5-5</strain>
    </source>
</reference>
<accession>A0ABX1AWJ4</accession>
<keyword evidence="1" id="KW-0812">Transmembrane</keyword>